<name>A0ACB9HSQ2_9ASTR</name>
<reference evidence="2" key="1">
    <citation type="journal article" date="2022" name="Mol. Ecol. Resour.">
        <title>The genomes of chicory, endive, great burdock and yacon provide insights into Asteraceae palaeo-polyploidization history and plant inulin production.</title>
        <authorList>
            <person name="Fan W."/>
            <person name="Wang S."/>
            <person name="Wang H."/>
            <person name="Wang A."/>
            <person name="Jiang F."/>
            <person name="Liu H."/>
            <person name="Zhao H."/>
            <person name="Xu D."/>
            <person name="Zhang Y."/>
        </authorList>
    </citation>
    <scope>NUCLEOTIDE SEQUENCE [LARGE SCALE GENOMIC DNA]</scope>
    <source>
        <strain evidence="2">cv. Yunnan</strain>
    </source>
</reference>
<organism evidence="1 2">
    <name type="scientific">Smallanthus sonchifolius</name>
    <dbReference type="NCBI Taxonomy" id="185202"/>
    <lineage>
        <taxon>Eukaryota</taxon>
        <taxon>Viridiplantae</taxon>
        <taxon>Streptophyta</taxon>
        <taxon>Embryophyta</taxon>
        <taxon>Tracheophyta</taxon>
        <taxon>Spermatophyta</taxon>
        <taxon>Magnoliopsida</taxon>
        <taxon>eudicotyledons</taxon>
        <taxon>Gunneridae</taxon>
        <taxon>Pentapetalae</taxon>
        <taxon>asterids</taxon>
        <taxon>campanulids</taxon>
        <taxon>Asterales</taxon>
        <taxon>Asteraceae</taxon>
        <taxon>Asteroideae</taxon>
        <taxon>Heliantheae alliance</taxon>
        <taxon>Millerieae</taxon>
        <taxon>Smallanthus</taxon>
    </lineage>
</organism>
<proteinExistence type="predicted"/>
<evidence type="ECO:0000313" key="2">
    <source>
        <dbReference type="Proteomes" id="UP001056120"/>
    </source>
</evidence>
<dbReference type="EMBL" id="CM042028">
    <property type="protein sequence ID" value="KAI3798280.1"/>
    <property type="molecule type" value="Genomic_DNA"/>
</dbReference>
<keyword evidence="2" id="KW-1185">Reference proteome</keyword>
<comment type="caution">
    <text evidence="1">The sequence shown here is derived from an EMBL/GenBank/DDBJ whole genome shotgun (WGS) entry which is preliminary data.</text>
</comment>
<dbReference type="Proteomes" id="UP001056120">
    <property type="component" value="Linkage Group LG11"/>
</dbReference>
<reference evidence="1 2" key="2">
    <citation type="journal article" date="2022" name="Mol. Ecol. Resour.">
        <title>The genomes of chicory, endive, great burdock and yacon provide insights into Asteraceae paleo-polyploidization history and plant inulin production.</title>
        <authorList>
            <person name="Fan W."/>
            <person name="Wang S."/>
            <person name="Wang H."/>
            <person name="Wang A."/>
            <person name="Jiang F."/>
            <person name="Liu H."/>
            <person name="Zhao H."/>
            <person name="Xu D."/>
            <person name="Zhang Y."/>
        </authorList>
    </citation>
    <scope>NUCLEOTIDE SEQUENCE [LARGE SCALE GENOMIC DNA]</scope>
    <source>
        <strain evidence="2">cv. Yunnan</strain>
        <tissue evidence="1">Leaves</tissue>
    </source>
</reference>
<sequence length="239" mass="27876">MVYSLNPKEIIDLLYEQQNIKRSFTKTVWEELEKQIKNCLRTTIQASLRLVEKELPKLFILLFLYCFDYLFEYAVGMIQGMTRWACLQSLLNLVVIWAFENFKILLDSMKKLIMTLDSGEKSDRTMYTALLEQEAVWQHLEEQNKKFFRNYYLRLAVMAQIRRFDSLLEKQAAVMTDQLYPPNEVAAVLNERYNLPETATALEIDRSQEGILGLQFQAPPDHQSSPAPPANDNQQSSSC</sequence>
<gene>
    <name evidence="1" type="ORF">L1987_33551</name>
</gene>
<evidence type="ECO:0000313" key="1">
    <source>
        <dbReference type="EMBL" id="KAI3798280.1"/>
    </source>
</evidence>
<protein>
    <submittedName>
        <fullName evidence="1">Uncharacterized protein</fullName>
    </submittedName>
</protein>
<accession>A0ACB9HSQ2</accession>